<dbReference type="OrthoDB" id="19714at2759"/>
<evidence type="ECO:0000256" key="4">
    <source>
        <dbReference type="ARBA" id="ARBA00023242"/>
    </source>
</evidence>
<dbReference type="InterPro" id="IPR011993">
    <property type="entry name" value="PH-like_dom_sf"/>
</dbReference>
<feature type="compositionally biased region" description="Basic and acidic residues" evidence="5">
    <location>
        <begin position="190"/>
        <end position="204"/>
    </location>
</feature>
<dbReference type="AlphaFoldDB" id="A0A1B1E5I6"/>
<keyword evidence="3" id="KW-0963">Cytoplasm</keyword>
<dbReference type="Gene3D" id="2.30.29.30">
    <property type="entry name" value="Pleckstrin-homology domain (PH domain)/Phosphotyrosine-binding domain (PTB)"/>
    <property type="match status" value="1"/>
</dbReference>
<evidence type="ECO:0000313" key="7">
    <source>
        <dbReference type="Proteomes" id="UP000092716"/>
    </source>
</evidence>
<name>A0A1B1E5I6_9APIC</name>
<feature type="compositionally biased region" description="Acidic residues" evidence="5">
    <location>
        <begin position="276"/>
        <end position="297"/>
    </location>
</feature>
<evidence type="ECO:0008006" key="8">
    <source>
        <dbReference type="Google" id="ProtNLM"/>
    </source>
</evidence>
<dbReference type="Proteomes" id="UP000092716">
    <property type="component" value="Chromosome 12"/>
</dbReference>
<evidence type="ECO:0000256" key="3">
    <source>
        <dbReference type="ARBA" id="ARBA00022490"/>
    </source>
</evidence>
<dbReference type="RefSeq" id="XP_019916963.1">
    <property type="nucleotide sequence ID" value="XM_020061033.1"/>
</dbReference>
<keyword evidence="7" id="KW-1185">Reference proteome</keyword>
<reference evidence="7" key="1">
    <citation type="submission" date="2016-06" db="EMBL/GenBank/DDBJ databases">
        <title>First high quality genome sequence of Plasmodium coatneyi using continuous long reads from single molecule, real-time sequencing.</title>
        <authorList>
            <person name="Chien J.-T."/>
            <person name="Pakala S.B."/>
            <person name="Geraldo J.A."/>
            <person name="Lapp S.A."/>
            <person name="Barnwell J.W."/>
            <person name="Kissinger J.C."/>
            <person name="Galinski M.R."/>
            <person name="Humphrey J.C."/>
        </authorList>
    </citation>
    <scope>NUCLEOTIDE SEQUENCE [LARGE SCALE GENOMIC DNA]</scope>
    <source>
        <strain evidence="7">Hackeri</strain>
    </source>
</reference>
<organism evidence="6 7">
    <name type="scientific">Plasmodium coatneyi</name>
    <dbReference type="NCBI Taxonomy" id="208452"/>
    <lineage>
        <taxon>Eukaryota</taxon>
        <taxon>Sar</taxon>
        <taxon>Alveolata</taxon>
        <taxon>Apicomplexa</taxon>
        <taxon>Aconoidasida</taxon>
        <taxon>Haemosporida</taxon>
        <taxon>Plasmodiidae</taxon>
        <taxon>Plasmodium</taxon>
    </lineage>
</organism>
<feature type="region of interest" description="Disordered" evidence="5">
    <location>
        <begin position="266"/>
        <end position="297"/>
    </location>
</feature>
<accession>A0A1B1E5I6</accession>
<dbReference type="InterPro" id="IPR039924">
    <property type="entry name" value="ICln/Lot5/Saf5"/>
</dbReference>
<dbReference type="VEuPathDB" id="PlasmoDB:PCOAH_00042490"/>
<feature type="region of interest" description="Disordered" evidence="5">
    <location>
        <begin position="164"/>
        <end position="204"/>
    </location>
</feature>
<evidence type="ECO:0000256" key="2">
    <source>
        <dbReference type="ARBA" id="ARBA00004496"/>
    </source>
</evidence>
<dbReference type="GO" id="GO:0000387">
    <property type="term" value="P:spliceosomal snRNP assembly"/>
    <property type="evidence" value="ECO:0007669"/>
    <property type="project" value="TreeGrafter"/>
</dbReference>
<dbReference type="GO" id="GO:0045292">
    <property type="term" value="P:mRNA cis splicing, via spliceosome"/>
    <property type="evidence" value="ECO:0007669"/>
    <property type="project" value="TreeGrafter"/>
</dbReference>
<sequence>MPVALNCLSEEGRRALEQGGPEPVLHKVTDIEFVYNKLSLGEGKLYILEKKIIWVSTQNEEEKKKKKITNFSEIASSANSACSANSANYLKHYEKNRDFYMHLLNDVNDVTVDSSNITLHAITSDKKIWASSCVYIQLSSDIIGGGEDDMESIDGMPDEDAAVAEEDTDHVGSGVEDAADDTDQVGCGVDHAEGEEAPQRPPEKLGKRLFTKMSKQESVFTKNEQNHLEGEENHDEENADDESFEEKITPEILLVSKNYLTNDEIFRQLSNMDHSPDDEEDESEGEETEEEEEEQDA</sequence>
<feature type="compositionally biased region" description="Acidic residues" evidence="5">
    <location>
        <begin position="232"/>
        <end position="244"/>
    </location>
</feature>
<dbReference type="KEGG" id="pcot:PCOAH_00042490"/>
<dbReference type="GO" id="GO:0005681">
    <property type="term" value="C:spliceosomal complex"/>
    <property type="evidence" value="ECO:0007669"/>
    <property type="project" value="TreeGrafter"/>
</dbReference>
<dbReference type="PANTHER" id="PTHR21399">
    <property type="entry name" value="CHLORIDE CONDUCTANCE REGULATORY PROTEIN ICLN"/>
    <property type="match status" value="1"/>
</dbReference>
<dbReference type="GO" id="GO:0005829">
    <property type="term" value="C:cytosol"/>
    <property type="evidence" value="ECO:0007669"/>
    <property type="project" value="TreeGrafter"/>
</dbReference>
<dbReference type="Pfam" id="PF03517">
    <property type="entry name" value="Voldacs"/>
    <property type="match status" value="1"/>
</dbReference>
<evidence type="ECO:0000256" key="1">
    <source>
        <dbReference type="ARBA" id="ARBA00004123"/>
    </source>
</evidence>
<evidence type="ECO:0000256" key="5">
    <source>
        <dbReference type="SAM" id="MobiDB-lite"/>
    </source>
</evidence>
<dbReference type="PANTHER" id="PTHR21399:SF0">
    <property type="entry name" value="METHYLOSOME SUBUNIT PICLN"/>
    <property type="match status" value="1"/>
</dbReference>
<dbReference type="GeneID" id="30910980"/>
<comment type="subcellular location">
    <subcellularLocation>
        <location evidence="2">Cytoplasm</location>
    </subcellularLocation>
    <subcellularLocation>
        <location evidence="1">Nucleus</location>
    </subcellularLocation>
</comment>
<protein>
    <recommendedName>
        <fullName evidence="8">Voldacs domain-containing protein</fullName>
    </recommendedName>
</protein>
<feature type="region of interest" description="Disordered" evidence="5">
    <location>
        <begin position="216"/>
        <end position="248"/>
    </location>
</feature>
<evidence type="ECO:0000313" key="6">
    <source>
        <dbReference type="EMBL" id="ANQ10268.1"/>
    </source>
</evidence>
<gene>
    <name evidence="6" type="ORF">PCOAH_00042490</name>
</gene>
<proteinExistence type="predicted"/>
<dbReference type="GO" id="GO:0034715">
    <property type="term" value="C:pICln-Sm protein complex"/>
    <property type="evidence" value="ECO:0007669"/>
    <property type="project" value="TreeGrafter"/>
</dbReference>
<keyword evidence="4" id="KW-0539">Nucleus</keyword>
<dbReference type="EMBL" id="CP016250">
    <property type="protein sequence ID" value="ANQ10268.1"/>
    <property type="molecule type" value="Genomic_DNA"/>
</dbReference>